<organism evidence="2 3">
    <name type="scientific">Bizionia myxarmorum</name>
    <dbReference type="NCBI Taxonomy" id="291186"/>
    <lineage>
        <taxon>Bacteria</taxon>
        <taxon>Pseudomonadati</taxon>
        <taxon>Bacteroidota</taxon>
        <taxon>Flavobacteriia</taxon>
        <taxon>Flavobacteriales</taxon>
        <taxon>Flavobacteriaceae</taxon>
        <taxon>Bizionia</taxon>
    </lineage>
</organism>
<evidence type="ECO:0000313" key="2">
    <source>
        <dbReference type="EMBL" id="TYB76264.1"/>
    </source>
</evidence>
<comment type="caution">
    <text evidence="2">The sequence shown here is derived from an EMBL/GenBank/DDBJ whole genome shotgun (WGS) entry which is preliminary data.</text>
</comment>
<dbReference type="RefSeq" id="WP_148404243.1">
    <property type="nucleotide sequence ID" value="NZ_VSKK01000003.1"/>
</dbReference>
<protein>
    <submittedName>
        <fullName evidence="2">Uncharacterized protein</fullName>
    </submittedName>
</protein>
<dbReference type="AlphaFoldDB" id="A0A5D0R6S5"/>
<evidence type="ECO:0000256" key="1">
    <source>
        <dbReference type="SAM" id="SignalP"/>
    </source>
</evidence>
<dbReference type="EMBL" id="VSKK01000003">
    <property type="protein sequence ID" value="TYB76264.1"/>
    <property type="molecule type" value="Genomic_DNA"/>
</dbReference>
<feature type="chain" id="PRO_5022665237" evidence="1">
    <location>
        <begin position="19"/>
        <end position="182"/>
    </location>
</feature>
<feature type="signal peptide" evidence="1">
    <location>
        <begin position="1"/>
        <end position="18"/>
    </location>
</feature>
<gene>
    <name evidence="2" type="ORF">ES674_11775</name>
</gene>
<keyword evidence="1" id="KW-0732">Signal</keyword>
<dbReference type="Proteomes" id="UP000323720">
    <property type="component" value="Unassembled WGS sequence"/>
</dbReference>
<keyword evidence="3" id="KW-1185">Reference proteome</keyword>
<proteinExistence type="predicted"/>
<name>A0A5D0R6S5_9FLAO</name>
<reference evidence="2 3" key="1">
    <citation type="submission" date="2019-08" db="EMBL/GenBank/DDBJ databases">
        <title>Genomes of Antarctic Bizionia species.</title>
        <authorList>
            <person name="Bowman J.P."/>
        </authorList>
    </citation>
    <scope>NUCLEOTIDE SEQUENCE [LARGE SCALE GENOMIC DNA]</scope>
    <source>
        <strain evidence="2 3">ADA-4</strain>
    </source>
</reference>
<accession>A0A5D0R6S5</accession>
<dbReference type="OrthoDB" id="1144137at2"/>
<evidence type="ECO:0000313" key="3">
    <source>
        <dbReference type="Proteomes" id="UP000323720"/>
    </source>
</evidence>
<sequence>MKTILYVGLFLISSSLLAQEKSRDMSQETETKTVRIDDGRKVVEKKVKTTTTEENEVRLSEEDVNKVDQERIISDSDKKITQTIEIDNDVDPFYDSEIESMNYQQDGKNYRFVRTTAGFDIATPESKANYGSAIKSTNSNEYVIKMNEFSGTGYFNSDGNFVIEYYDKERDALIQKEFISPK</sequence>